<feature type="domain" description="Phospholipase/carboxylesterase/thioesterase" evidence="3">
    <location>
        <begin position="30"/>
        <end position="217"/>
    </location>
</feature>
<comment type="similarity">
    <text evidence="1">Belongs to the AB hydrolase superfamily. AB hydrolase 2 family.</text>
</comment>
<keyword evidence="5" id="KW-1185">Reference proteome</keyword>
<dbReference type="PANTHER" id="PTHR10655:SF17">
    <property type="entry name" value="LYSOPHOSPHOLIPASE-LIKE PROTEIN 1"/>
    <property type="match status" value="1"/>
</dbReference>
<dbReference type="Proteomes" id="UP000309133">
    <property type="component" value="Unassembled WGS sequence"/>
</dbReference>
<dbReference type="PANTHER" id="PTHR10655">
    <property type="entry name" value="LYSOPHOSPHOLIPASE-RELATED"/>
    <property type="match status" value="1"/>
</dbReference>
<keyword evidence="2" id="KW-0378">Hydrolase</keyword>
<dbReference type="AlphaFoldDB" id="A0A4S4FKE1"/>
<dbReference type="OrthoDB" id="9780848at2"/>
<name>A0A4S4FKE1_9MICO</name>
<evidence type="ECO:0000313" key="5">
    <source>
        <dbReference type="Proteomes" id="UP000309133"/>
    </source>
</evidence>
<evidence type="ECO:0000259" key="3">
    <source>
        <dbReference type="Pfam" id="PF02230"/>
    </source>
</evidence>
<protein>
    <submittedName>
        <fullName evidence="4">Phospholipase</fullName>
    </submittedName>
</protein>
<dbReference type="InterPro" id="IPR003140">
    <property type="entry name" value="PLipase/COase/thioEstase"/>
</dbReference>
<dbReference type="InterPro" id="IPR029058">
    <property type="entry name" value="AB_hydrolase_fold"/>
</dbReference>
<evidence type="ECO:0000256" key="2">
    <source>
        <dbReference type="ARBA" id="ARBA00022801"/>
    </source>
</evidence>
<sequence>MAEDGGVSIEPDPVVDSRAVLWSSRPEELATRPLLLLLHGVGAHEGDLFALSPQLPLEPVIASLRAPLPYGGGWSWFELGTPIDPKSEGVDGAARAVLAWLDALDPAPPWIGLLGFSQGGAVAMQLLRHAPTRFAFVVQLSGFVMSGELPGDAELEALRPPVFWGRGNQDPIIPAEAIEHTTQWLPSHSSVDVRIYEGMGHAVSGPEIGDIAAFIRRQH</sequence>
<evidence type="ECO:0000313" key="4">
    <source>
        <dbReference type="EMBL" id="THG29636.1"/>
    </source>
</evidence>
<dbReference type="Pfam" id="PF02230">
    <property type="entry name" value="Abhydrolase_2"/>
    <property type="match status" value="1"/>
</dbReference>
<dbReference type="EMBL" id="SSSM01000005">
    <property type="protein sequence ID" value="THG29636.1"/>
    <property type="molecule type" value="Genomic_DNA"/>
</dbReference>
<comment type="caution">
    <text evidence="4">The sequence shown here is derived from an EMBL/GenBank/DDBJ whole genome shotgun (WGS) entry which is preliminary data.</text>
</comment>
<proteinExistence type="inferred from homology"/>
<dbReference type="SUPFAM" id="SSF53474">
    <property type="entry name" value="alpha/beta-Hydrolases"/>
    <property type="match status" value="1"/>
</dbReference>
<dbReference type="GO" id="GO:0016787">
    <property type="term" value="F:hydrolase activity"/>
    <property type="evidence" value="ECO:0007669"/>
    <property type="project" value="UniProtKB-KW"/>
</dbReference>
<gene>
    <name evidence="4" type="ORF">E6C64_13255</name>
</gene>
<reference evidence="4 5" key="1">
    <citation type="submission" date="2019-04" db="EMBL/GenBank/DDBJ databases">
        <authorList>
            <person name="Jiang L."/>
        </authorList>
    </citation>
    <scope>NUCLEOTIDE SEQUENCE [LARGE SCALE GENOMIC DNA]</scope>
    <source>
        <strain evidence="4 5">YIM 131853</strain>
    </source>
</reference>
<dbReference type="Gene3D" id="3.40.50.1820">
    <property type="entry name" value="alpha/beta hydrolase"/>
    <property type="match status" value="1"/>
</dbReference>
<organism evidence="4 5">
    <name type="scientific">Naasia lichenicola</name>
    <dbReference type="NCBI Taxonomy" id="2565933"/>
    <lineage>
        <taxon>Bacteria</taxon>
        <taxon>Bacillati</taxon>
        <taxon>Actinomycetota</taxon>
        <taxon>Actinomycetes</taxon>
        <taxon>Micrococcales</taxon>
        <taxon>Microbacteriaceae</taxon>
        <taxon>Naasia</taxon>
    </lineage>
</organism>
<evidence type="ECO:0000256" key="1">
    <source>
        <dbReference type="ARBA" id="ARBA00006499"/>
    </source>
</evidence>
<accession>A0A4S4FKE1</accession>
<dbReference type="InterPro" id="IPR050565">
    <property type="entry name" value="LYPA1-2/EST-like"/>
</dbReference>